<sequence length="128" mass="13603">MRVRRLERSAHRLLDRLAEQVGGGLVAAANAPGLAAEVDQHAAAVRDILSFGVDSGPSVARQVLLAGYAQGVLDHVRERGEQLRVPADEQSWSRADWICVRLAAVCTLADDLRTGRPASSTDGLPSPA</sequence>
<proteinExistence type="predicted"/>
<dbReference type="EMBL" id="MSIF01000014">
    <property type="protein sequence ID" value="OLF07870.1"/>
    <property type="molecule type" value="Genomic_DNA"/>
</dbReference>
<protein>
    <submittedName>
        <fullName evidence="1">Uncharacterized protein</fullName>
    </submittedName>
</protein>
<dbReference type="RefSeq" id="WP_075135707.1">
    <property type="nucleotide sequence ID" value="NZ_MSIF01000014.1"/>
</dbReference>
<keyword evidence="2" id="KW-1185">Reference proteome</keyword>
<dbReference type="Proteomes" id="UP000185696">
    <property type="component" value="Unassembled WGS sequence"/>
</dbReference>
<reference evidence="1 2" key="1">
    <citation type="submission" date="2016-12" db="EMBL/GenBank/DDBJ databases">
        <title>The draft genome sequence of Actinophytocola xinjiangensis.</title>
        <authorList>
            <person name="Wang W."/>
            <person name="Yuan L."/>
        </authorList>
    </citation>
    <scope>NUCLEOTIDE SEQUENCE [LARGE SCALE GENOMIC DNA]</scope>
    <source>
        <strain evidence="1 2">CGMCC 4.4663</strain>
    </source>
</reference>
<comment type="caution">
    <text evidence="1">The sequence shown here is derived from an EMBL/GenBank/DDBJ whole genome shotgun (WGS) entry which is preliminary data.</text>
</comment>
<name>A0A7Z1AWF3_9PSEU</name>
<evidence type="ECO:0000313" key="1">
    <source>
        <dbReference type="EMBL" id="OLF07870.1"/>
    </source>
</evidence>
<accession>A0A7Z1AWF3</accession>
<evidence type="ECO:0000313" key="2">
    <source>
        <dbReference type="Proteomes" id="UP000185696"/>
    </source>
</evidence>
<organism evidence="1 2">
    <name type="scientific">Actinophytocola xinjiangensis</name>
    <dbReference type="NCBI Taxonomy" id="485602"/>
    <lineage>
        <taxon>Bacteria</taxon>
        <taxon>Bacillati</taxon>
        <taxon>Actinomycetota</taxon>
        <taxon>Actinomycetes</taxon>
        <taxon>Pseudonocardiales</taxon>
        <taxon>Pseudonocardiaceae</taxon>
    </lineage>
</organism>
<dbReference type="InterPro" id="IPR045647">
    <property type="entry name" value="DUF6401"/>
</dbReference>
<dbReference type="AlphaFoldDB" id="A0A7Z1AWF3"/>
<gene>
    <name evidence="1" type="ORF">BLA60_26355</name>
</gene>
<dbReference type="Pfam" id="PF19939">
    <property type="entry name" value="DUF6401"/>
    <property type="match status" value="1"/>
</dbReference>
<dbReference type="OrthoDB" id="3831302at2"/>